<sequence>MFKNKWFLRGLGIGMFLAAVLIFFMQSAQSMKDTPIADVTEMTENALKSEAERQGYKLYPMNETWYSETQLQERIQAALDEREPVQPEKEIIHSFYISYMMSTTQVSELLLAMGLITDKAAFLQEMINEKLTDNLQVGVFEFTGQPSMDEIIETITTPR</sequence>
<dbReference type="Gene3D" id="3.30.1490.480">
    <property type="entry name" value="Endolytic murein transglycosylase"/>
    <property type="match status" value="1"/>
</dbReference>
<evidence type="ECO:0000313" key="2">
    <source>
        <dbReference type="EMBL" id="MFC5986220.1"/>
    </source>
</evidence>
<dbReference type="RefSeq" id="WP_379893548.1">
    <property type="nucleotide sequence ID" value="NZ_CBCSCT010000001.1"/>
</dbReference>
<feature type="transmembrane region" description="Helical" evidence="1">
    <location>
        <begin position="6"/>
        <end position="25"/>
    </location>
</feature>
<keyword evidence="1" id="KW-0812">Transmembrane</keyword>
<name>A0ABW1IME1_9BACL</name>
<comment type="caution">
    <text evidence="2">The sequence shown here is derived from an EMBL/GenBank/DDBJ whole genome shotgun (WGS) entry which is preliminary data.</text>
</comment>
<gene>
    <name evidence="2" type="ORF">ACFPXP_07210</name>
</gene>
<proteinExistence type="predicted"/>
<organism evidence="2 3">
    <name type="scientific">Marinicrinis lubricantis</name>
    <dbReference type="NCBI Taxonomy" id="2086470"/>
    <lineage>
        <taxon>Bacteria</taxon>
        <taxon>Bacillati</taxon>
        <taxon>Bacillota</taxon>
        <taxon>Bacilli</taxon>
        <taxon>Bacillales</taxon>
        <taxon>Paenibacillaceae</taxon>
    </lineage>
</organism>
<keyword evidence="1" id="KW-0472">Membrane</keyword>
<dbReference type="Proteomes" id="UP001596250">
    <property type="component" value="Unassembled WGS sequence"/>
</dbReference>
<reference evidence="3" key="1">
    <citation type="journal article" date="2019" name="Int. J. Syst. Evol. Microbiol.">
        <title>The Global Catalogue of Microorganisms (GCM) 10K type strain sequencing project: providing services to taxonomists for standard genome sequencing and annotation.</title>
        <authorList>
            <consortium name="The Broad Institute Genomics Platform"/>
            <consortium name="The Broad Institute Genome Sequencing Center for Infectious Disease"/>
            <person name="Wu L."/>
            <person name="Ma J."/>
        </authorList>
    </citation>
    <scope>NUCLEOTIDE SEQUENCE [LARGE SCALE GENOMIC DNA]</scope>
    <source>
        <strain evidence="3">CCM 8749</strain>
    </source>
</reference>
<keyword evidence="3" id="KW-1185">Reference proteome</keyword>
<evidence type="ECO:0000313" key="3">
    <source>
        <dbReference type="Proteomes" id="UP001596250"/>
    </source>
</evidence>
<evidence type="ECO:0000256" key="1">
    <source>
        <dbReference type="SAM" id="Phobius"/>
    </source>
</evidence>
<evidence type="ECO:0008006" key="4">
    <source>
        <dbReference type="Google" id="ProtNLM"/>
    </source>
</evidence>
<keyword evidence="1" id="KW-1133">Transmembrane helix</keyword>
<accession>A0ABW1IME1</accession>
<dbReference type="EMBL" id="JBHSQV010000036">
    <property type="protein sequence ID" value="MFC5986220.1"/>
    <property type="molecule type" value="Genomic_DNA"/>
</dbReference>
<protein>
    <recommendedName>
        <fullName evidence="4">YceG-like family protein</fullName>
    </recommendedName>
</protein>